<dbReference type="Gene3D" id="1.20.910.10">
    <property type="entry name" value="Heme oxygenase-like"/>
    <property type="match status" value="1"/>
</dbReference>
<evidence type="ECO:0000256" key="2">
    <source>
        <dbReference type="ARBA" id="ARBA00000565"/>
    </source>
</evidence>
<comment type="catalytic activity">
    <reaction evidence="2">
        <text>4-amino-2-methyl-5-(phosphooxymethyl)pyrimidine + ATP = 4-amino-2-methyl-5-(diphosphooxymethyl)pyrimidine + ADP</text>
        <dbReference type="Rhea" id="RHEA:19893"/>
        <dbReference type="ChEBI" id="CHEBI:30616"/>
        <dbReference type="ChEBI" id="CHEBI:57841"/>
        <dbReference type="ChEBI" id="CHEBI:58354"/>
        <dbReference type="ChEBI" id="CHEBI:456216"/>
        <dbReference type="EC" id="2.7.4.7"/>
    </reaction>
</comment>
<accession>A0ABQ0X0M9</accession>
<evidence type="ECO:0000256" key="1">
    <source>
        <dbReference type="ARBA" id="ARBA00000151"/>
    </source>
</evidence>
<evidence type="ECO:0000259" key="6">
    <source>
        <dbReference type="Pfam" id="PF03070"/>
    </source>
</evidence>
<feature type="domain" description="Pyridoxamine kinase/Phosphomethylpyrimidine kinase" evidence="7">
    <location>
        <begin position="15"/>
        <end position="264"/>
    </location>
</feature>
<proteinExistence type="predicted"/>
<keyword evidence="8" id="KW-0808">Transferase</keyword>
<keyword evidence="5" id="KW-0784">Thiamine biosynthesis</keyword>
<comment type="caution">
    <text evidence="8">The sequence shown here is derived from an EMBL/GenBank/DDBJ whole genome shotgun (WGS) entry which is preliminary data.</text>
</comment>
<dbReference type="NCBIfam" id="NF011301">
    <property type="entry name" value="PRK14713.1"/>
    <property type="match status" value="1"/>
</dbReference>
<protein>
    <submittedName>
        <fullName evidence="8">Bifunctional hydroxymethylpyrimidine kinase/phosphomethylpyrimidine kinase</fullName>
    </submittedName>
</protein>
<dbReference type="InterPro" id="IPR029056">
    <property type="entry name" value="Ribokinase-like"/>
</dbReference>
<evidence type="ECO:0000256" key="4">
    <source>
        <dbReference type="ARBA" id="ARBA00004769"/>
    </source>
</evidence>
<organism evidence="8 9">
    <name type="scientific">Kocuria flava</name>
    <dbReference type="NCBI Taxonomy" id="446860"/>
    <lineage>
        <taxon>Bacteria</taxon>
        <taxon>Bacillati</taxon>
        <taxon>Actinomycetota</taxon>
        <taxon>Actinomycetes</taxon>
        <taxon>Micrococcales</taxon>
        <taxon>Micrococcaceae</taxon>
        <taxon>Kocuria</taxon>
    </lineage>
</organism>
<dbReference type="CDD" id="cd19365">
    <property type="entry name" value="TenA_C-like"/>
    <property type="match status" value="1"/>
</dbReference>
<dbReference type="SUPFAM" id="SSF53613">
    <property type="entry name" value="Ribokinase-like"/>
    <property type="match status" value="1"/>
</dbReference>
<dbReference type="EMBL" id="BJZR01000004">
    <property type="protein sequence ID" value="GEO90998.1"/>
    <property type="molecule type" value="Genomic_DNA"/>
</dbReference>
<gene>
    <name evidence="8" type="ORF">KFL01_03040</name>
</gene>
<dbReference type="InterPro" id="IPR016084">
    <property type="entry name" value="Haem_Oase-like_multi-hlx"/>
</dbReference>
<keyword evidence="8" id="KW-0418">Kinase</keyword>
<evidence type="ECO:0000256" key="3">
    <source>
        <dbReference type="ARBA" id="ARBA00003848"/>
    </source>
</evidence>
<feature type="domain" description="Thiaminase-2/PQQC" evidence="6">
    <location>
        <begin position="302"/>
        <end position="491"/>
    </location>
</feature>
<dbReference type="CDD" id="cd01169">
    <property type="entry name" value="HMPP_kinase"/>
    <property type="match status" value="1"/>
</dbReference>
<dbReference type="InterPro" id="IPR013749">
    <property type="entry name" value="PM/HMP-P_kinase-1"/>
</dbReference>
<name>A0ABQ0X0M9_9MICC</name>
<dbReference type="InterPro" id="IPR004305">
    <property type="entry name" value="Thiaminase-2/PQQC"/>
</dbReference>
<dbReference type="Gene3D" id="3.40.1190.20">
    <property type="match status" value="1"/>
</dbReference>
<dbReference type="SUPFAM" id="SSF48613">
    <property type="entry name" value="Heme oxygenase-like"/>
    <property type="match status" value="1"/>
</dbReference>
<dbReference type="PANTHER" id="PTHR20858:SF17">
    <property type="entry name" value="HYDROXYMETHYLPYRIMIDINE_PHOSPHOMETHYLPYRIMIDINE KINASE THI20-RELATED"/>
    <property type="match status" value="1"/>
</dbReference>
<reference evidence="8 9" key="1">
    <citation type="submission" date="2019-07" db="EMBL/GenBank/DDBJ databases">
        <title>Whole genome shotgun sequence of Kocuria flava NBRC 107626.</title>
        <authorList>
            <person name="Hosoyama A."/>
            <person name="Uohara A."/>
            <person name="Ohji S."/>
            <person name="Ichikawa N."/>
        </authorList>
    </citation>
    <scope>NUCLEOTIDE SEQUENCE [LARGE SCALE GENOMIC DNA]</scope>
    <source>
        <strain evidence="8 9">NBRC 107626</strain>
    </source>
</reference>
<evidence type="ECO:0000313" key="8">
    <source>
        <dbReference type="EMBL" id="GEO90998.1"/>
    </source>
</evidence>
<dbReference type="InterPro" id="IPR004399">
    <property type="entry name" value="HMP/HMP-P_kinase_dom"/>
</dbReference>
<evidence type="ECO:0000256" key="5">
    <source>
        <dbReference type="ARBA" id="ARBA00022977"/>
    </source>
</evidence>
<dbReference type="Pfam" id="PF03070">
    <property type="entry name" value="TENA_THI-4"/>
    <property type="match status" value="1"/>
</dbReference>
<dbReference type="Proteomes" id="UP000321155">
    <property type="component" value="Unassembled WGS sequence"/>
</dbReference>
<keyword evidence="9" id="KW-1185">Reference proteome</keyword>
<dbReference type="GO" id="GO:0016301">
    <property type="term" value="F:kinase activity"/>
    <property type="evidence" value="ECO:0007669"/>
    <property type="project" value="UniProtKB-KW"/>
</dbReference>
<comment type="pathway">
    <text evidence="4">Cofactor biosynthesis; thiamine diphosphate biosynthesis; 4-amino-2-methyl-5-diphosphomethylpyrimidine from 5-amino-1-(5-phospho-D-ribosyl)imidazole: step 3/3.</text>
</comment>
<dbReference type="NCBIfam" id="TIGR00097">
    <property type="entry name" value="HMP-P_kinase"/>
    <property type="match status" value="1"/>
</dbReference>
<dbReference type="RefSeq" id="WP_083529429.1">
    <property type="nucleotide sequence ID" value="NZ_BJZR01000004.1"/>
</dbReference>
<comment type="catalytic activity">
    <reaction evidence="1">
        <text>4-amino-5-hydroxymethyl-2-methylpyrimidine + ATP = 4-amino-2-methyl-5-(phosphooxymethyl)pyrimidine + ADP + H(+)</text>
        <dbReference type="Rhea" id="RHEA:23096"/>
        <dbReference type="ChEBI" id="CHEBI:15378"/>
        <dbReference type="ChEBI" id="CHEBI:16892"/>
        <dbReference type="ChEBI" id="CHEBI:30616"/>
        <dbReference type="ChEBI" id="CHEBI:58354"/>
        <dbReference type="ChEBI" id="CHEBI:456216"/>
        <dbReference type="EC" id="2.7.1.49"/>
    </reaction>
</comment>
<evidence type="ECO:0000259" key="7">
    <source>
        <dbReference type="Pfam" id="PF08543"/>
    </source>
</evidence>
<evidence type="ECO:0000313" key="9">
    <source>
        <dbReference type="Proteomes" id="UP000321155"/>
    </source>
</evidence>
<comment type="function">
    <text evidence="3">Catalyzes the phosphorylation of hydroxymethylpyrimidine phosphate (HMP-P) to HMP-PP, and of HMP to HMP-P.</text>
</comment>
<dbReference type="Pfam" id="PF08543">
    <property type="entry name" value="Phos_pyr_kin"/>
    <property type="match status" value="1"/>
</dbReference>
<sequence>MSARVPRVLAVAGTDPTGGAGQHADLKSIAAMGGYGMSAVTAVVVQNTLGVRSVHVPPAEVLTAQLEAVSDDVVVDAVKIGMLGSVPVIEAVARWLAQHRLPVVVLDPVMVATSGGRLLEPDAEDALRAVLGLADLVTPNLQELAVLAGEDPAPSWTAALAQGHRVARTHDVLVLVKGGHLAGDRTPDALVGPGSPEPLVALDGARVPTANSHGTGCSLSSALATLQVRHGDWPTSLRIAREWLRGALAEADGLEVGGGSGPVHHFHHVQDALASWGTAPERFSEELWADSAGVRRQIEELEFVRRLGDGRLAPEPFLAYLDQDLQYLEHYGRALAQLAARAPDEASRRFFAAGSLSCTETEAQLHRARLRQAGRERPAAAGPTTRRYTAFLLAATAAEPYPVGLAAVLPCYWVYAEVGRHLQGLAEAAGHAEHPYADWLATYADEGFQEATRTARRLLDEAAREASPALRERMREAFLEACALERDFFAAPLEPPLAGTAAGPGGQGRAGAGAAGRLPRVGAIE</sequence>
<dbReference type="PANTHER" id="PTHR20858">
    <property type="entry name" value="PHOSPHOMETHYLPYRIMIDINE KINASE"/>
    <property type="match status" value="1"/>
</dbReference>